<reference evidence="2 3" key="1">
    <citation type="submission" date="2017-11" db="EMBL/GenBank/DDBJ databases">
        <title>Draft genome sequence of Mitsuaria sp. HWN-4.</title>
        <authorList>
            <person name="Gundlapally S.R."/>
        </authorList>
    </citation>
    <scope>NUCLEOTIDE SEQUENCE [LARGE SCALE GENOMIC DNA]</scope>
    <source>
        <strain evidence="2 3">HWN-4</strain>
    </source>
</reference>
<dbReference type="OrthoDB" id="9808993at2"/>
<proteinExistence type="predicted"/>
<keyword evidence="3" id="KW-1185">Reference proteome</keyword>
<organism evidence="2 3">
    <name type="scientific">Roseateles chitinivorans</name>
    <dbReference type="NCBI Taxonomy" id="2917965"/>
    <lineage>
        <taxon>Bacteria</taxon>
        <taxon>Pseudomonadati</taxon>
        <taxon>Pseudomonadota</taxon>
        <taxon>Betaproteobacteria</taxon>
        <taxon>Burkholderiales</taxon>
        <taxon>Sphaerotilaceae</taxon>
        <taxon>Roseateles</taxon>
    </lineage>
</organism>
<dbReference type="EMBL" id="PEOG01000050">
    <property type="protein sequence ID" value="PIM51881.1"/>
    <property type="molecule type" value="Genomic_DNA"/>
</dbReference>
<evidence type="ECO:0000313" key="2">
    <source>
        <dbReference type="EMBL" id="PIM51881.1"/>
    </source>
</evidence>
<dbReference type="Proteomes" id="UP000231501">
    <property type="component" value="Unassembled WGS sequence"/>
</dbReference>
<protein>
    <recommendedName>
        <fullName evidence="1">DUF4031 domain-containing protein</fullName>
    </recommendedName>
</protein>
<evidence type="ECO:0000259" key="1">
    <source>
        <dbReference type="Pfam" id="PF13223"/>
    </source>
</evidence>
<gene>
    <name evidence="2" type="ORF">CS062_17295</name>
</gene>
<comment type="caution">
    <text evidence="2">The sequence shown here is derived from an EMBL/GenBank/DDBJ whole genome shotgun (WGS) entry which is preliminary data.</text>
</comment>
<dbReference type="Pfam" id="PF13223">
    <property type="entry name" value="DUF4031"/>
    <property type="match status" value="1"/>
</dbReference>
<sequence length="98" mass="10962">MAVYVDDMHLTEMGKFGRMKMCHMVADTAEELLAMADRIGVQRKWLQKAGTHHEHFDIAMTKRALAVQAGAVEVTVNQLGRITRAKRESSAHAAEAQR</sequence>
<accession>A0A2G9C609</accession>
<name>A0A2G9C609_9BURK</name>
<dbReference type="RefSeq" id="WP_099862845.1">
    <property type="nucleotide sequence ID" value="NZ_PEOG01000050.1"/>
</dbReference>
<dbReference type="InterPro" id="IPR025109">
    <property type="entry name" value="DUF4031"/>
</dbReference>
<evidence type="ECO:0000313" key="3">
    <source>
        <dbReference type="Proteomes" id="UP000231501"/>
    </source>
</evidence>
<feature type="domain" description="DUF4031" evidence="1">
    <location>
        <begin position="3"/>
        <end position="85"/>
    </location>
</feature>
<dbReference type="AlphaFoldDB" id="A0A2G9C609"/>